<dbReference type="AlphaFoldDB" id="A0AAD9TYY4"/>
<name>A0AAD9TYY4_9ROSI</name>
<proteinExistence type="predicted"/>
<gene>
    <name evidence="1" type="ORF">Ddye_019902</name>
</gene>
<dbReference type="EMBL" id="JANJYI010000006">
    <property type="protein sequence ID" value="KAK2644707.1"/>
    <property type="molecule type" value="Genomic_DNA"/>
</dbReference>
<evidence type="ECO:0000313" key="1">
    <source>
        <dbReference type="EMBL" id="KAK2644707.1"/>
    </source>
</evidence>
<dbReference type="Proteomes" id="UP001280121">
    <property type="component" value="Unassembled WGS sequence"/>
</dbReference>
<accession>A0AAD9TYY4</accession>
<evidence type="ECO:0000313" key="2">
    <source>
        <dbReference type="Proteomes" id="UP001280121"/>
    </source>
</evidence>
<sequence>MPVDLHGVDCDGGNAPTAFKMVHAIRKRIKTVVNKFDTSTLSIKLQGKPFKLDPSIFSHVMGISDRGDRISIVEAIHDSWRTKFSITNHDIKLLHLDDLLKNNKTADDDFKVSINEYTPPAAHGDNSDKEKADIPNDDRIHLVLKEI</sequence>
<keyword evidence="2" id="KW-1185">Reference proteome</keyword>
<protein>
    <submittedName>
        <fullName evidence="1">Uncharacterized protein</fullName>
    </submittedName>
</protein>
<comment type="caution">
    <text evidence="1">The sequence shown here is derived from an EMBL/GenBank/DDBJ whole genome shotgun (WGS) entry which is preliminary data.</text>
</comment>
<reference evidence="1" key="1">
    <citation type="journal article" date="2023" name="Plant J.">
        <title>Genome sequences and population genomics provide insights into the demographic history, inbreeding, and mutation load of two 'living fossil' tree species of Dipteronia.</title>
        <authorList>
            <person name="Feng Y."/>
            <person name="Comes H.P."/>
            <person name="Chen J."/>
            <person name="Zhu S."/>
            <person name="Lu R."/>
            <person name="Zhang X."/>
            <person name="Li P."/>
            <person name="Qiu J."/>
            <person name="Olsen K.M."/>
            <person name="Qiu Y."/>
        </authorList>
    </citation>
    <scope>NUCLEOTIDE SEQUENCE</scope>
    <source>
        <strain evidence="1">KIB01</strain>
    </source>
</reference>
<organism evidence="1 2">
    <name type="scientific">Dipteronia dyeriana</name>
    <dbReference type="NCBI Taxonomy" id="168575"/>
    <lineage>
        <taxon>Eukaryota</taxon>
        <taxon>Viridiplantae</taxon>
        <taxon>Streptophyta</taxon>
        <taxon>Embryophyta</taxon>
        <taxon>Tracheophyta</taxon>
        <taxon>Spermatophyta</taxon>
        <taxon>Magnoliopsida</taxon>
        <taxon>eudicotyledons</taxon>
        <taxon>Gunneridae</taxon>
        <taxon>Pentapetalae</taxon>
        <taxon>rosids</taxon>
        <taxon>malvids</taxon>
        <taxon>Sapindales</taxon>
        <taxon>Sapindaceae</taxon>
        <taxon>Hippocastanoideae</taxon>
        <taxon>Acereae</taxon>
        <taxon>Dipteronia</taxon>
    </lineage>
</organism>